<organism evidence="4 5">
    <name type="scientific">Piromyces finnis</name>
    <dbReference type="NCBI Taxonomy" id="1754191"/>
    <lineage>
        <taxon>Eukaryota</taxon>
        <taxon>Fungi</taxon>
        <taxon>Fungi incertae sedis</taxon>
        <taxon>Chytridiomycota</taxon>
        <taxon>Chytridiomycota incertae sedis</taxon>
        <taxon>Neocallimastigomycetes</taxon>
        <taxon>Neocallimastigales</taxon>
        <taxon>Neocallimastigaceae</taxon>
        <taxon>Piromyces</taxon>
    </lineage>
</organism>
<comment type="caution">
    <text evidence="4">The sequence shown here is derived from an EMBL/GenBank/DDBJ whole genome shotgun (WGS) entry which is preliminary data.</text>
</comment>
<dbReference type="PROSITE" id="PS00678">
    <property type="entry name" value="WD_REPEATS_1"/>
    <property type="match status" value="1"/>
</dbReference>
<dbReference type="InterPro" id="IPR019775">
    <property type="entry name" value="WD40_repeat_CS"/>
</dbReference>
<evidence type="ECO:0000256" key="3">
    <source>
        <dbReference type="PROSITE-ProRule" id="PRU00221"/>
    </source>
</evidence>
<keyword evidence="2" id="KW-0677">Repeat</keyword>
<proteinExistence type="predicted"/>
<gene>
    <name evidence="4" type="ORF">BCR36DRAFT_350305</name>
</gene>
<dbReference type="Gene3D" id="2.130.10.10">
    <property type="entry name" value="YVTN repeat-like/Quinoprotein amine dehydrogenase"/>
    <property type="match status" value="1"/>
</dbReference>
<reference evidence="4 5" key="2">
    <citation type="submission" date="2016-08" db="EMBL/GenBank/DDBJ databases">
        <title>Pervasive Adenine N6-methylation of Active Genes in Fungi.</title>
        <authorList>
            <consortium name="DOE Joint Genome Institute"/>
            <person name="Mondo S.J."/>
            <person name="Dannebaum R.O."/>
            <person name="Kuo R.C."/>
            <person name="Labutti K."/>
            <person name="Haridas S."/>
            <person name="Kuo A."/>
            <person name="Salamov A."/>
            <person name="Ahrendt S.R."/>
            <person name="Lipzen A."/>
            <person name="Sullivan W."/>
            <person name="Andreopoulos W.B."/>
            <person name="Clum A."/>
            <person name="Lindquist E."/>
            <person name="Daum C."/>
            <person name="Ramamoorthy G.K."/>
            <person name="Gryganskyi A."/>
            <person name="Culley D."/>
            <person name="Magnuson J.K."/>
            <person name="James T.Y."/>
            <person name="O'Malley M.A."/>
            <person name="Stajich J.E."/>
            <person name="Spatafora J.W."/>
            <person name="Visel A."/>
            <person name="Grigoriev I.V."/>
        </authorList>
    </citation>
    <scope>NUCLEOTIDE SEQUENCE [LARGE SCALE GENOMIC DNA]</scope>
    <source>
        <strain evidence="5">finn</strain>
    </source>
</reference>
<keyword evidence="5" id="KW-1185">Reference proteome</keyword>
<dbReference type="SUPFAM" id="SSF50978">
    <property type="entry name" value="WD40 repeat-like"/>
    <property type="match status" value="1"/>
</dbReference>
<evidence type="ECO:0000256" key="2">
    <source>
        <dbReference type="ARBA" id="ARBA00022737"/>
    </source>
</evidence>
<keyword evidence="1 3" id="KW-0853">WD repeat</keyword>
<dbReference type="PANTHER" id="PTHR10971">
    <property type="entry name" value="MRNA EXPORT FACTOR AND BUB3"/>
    <property type="match status" value="1"/>
</dbReference>
<dbReference type="OrthoDB" id="427795at2759"/>
<reference evidence="4 5" key="1">
    <citation type="submission" date="2016-08" db="EMBL/GenBank/DDBJ databases">
        <title>Genomes of anaerobic fungi encode conserved fungal cellulosomes for biomass hydrolysis.</title>
        <authorList>
            <consortium name="DOE Joint Genome Institute"/>
            <person name="Haitjema C.H."/>
            <person name="Gilmore S.P."/>
            <person name="Henske J.K."/>
            <person name="Solomon K.V."/>
            <person name="De Groot R."/>
            <person name="Kuo A."/>
            <person name="Mondo S.J."/>
            <person name="Salamov A.A."/>
            <person name="Labutti K."/>
            <person name="Zhao Z."/>
            <person name="Chiniquy J."/>
            <person name="Barry K."/>
            <person name="Brewer H.M."/>
            <person name="Purvine S.O."/>
            <person name="Wright A.T."/>
            <person name="Boxma B."/>
            <person name="Van Alen T."/>
            <person name="Hackstein J.H."/>
            <person name="Baker S.E."/>
            <person name="Grigoriev I.V."/>
            <person name="O'Malley M.A."/>
        </authorList>
    </citation>
    <scope>NUCLEOTIDE SEQUENCE [LARGE SCALE GENOMIC DNA]</scope>
    <source>
        <strain evidence="5">finn</strain>
    </source>
</reference>
<sequence>MTISEKPQIIPHLQKSLNFTAFDVKWVPCSARFVVLGQYSRGTGVMQVYEIDNGELKVTQETEKPHAFKCGTFGASSLNTRHFATGDFSGRLSLWDLDHTELPVYSVQAHDQIINCIDGAGGIGINCGAPEIATGSRDGSVKVWDVRQRDKPVVTIAPEKKEGDRDTWAVAFGNSFNDDERMLCSGYDNGDVKMFDLRNMSLLWETNIKNGVCAIEFDRGDIKMNKMVVTSLESTFYTFDLRTLNPEKGFANTVTKLSDNTTIWTVKHLPQNRDIFMTSGGNGSLNLYKYNYPSSRVHKNNKNEEEGVPGTVELLATAKVAEQPVSSLSWNSDKEGLCAFTSFDQNIRVGIVTKLNLY</sequence>
<dbReference type="InterPro" id="IPR001680">
    <property type="entry name" value="WD40_rpt"/>
</dbReference>
<dbReference type="InterPro" id="IPR036322">
    <property type="entry name" value="WD40_repeat_dom_sf"/>
</dbReference>
<dbReference type="InterPro" id="IPR015943">
    <property type="entry name" value="WD40/YVTN_repeat-like_dom_sf"/>
</dbReference>
<evidence type="ECO:0000256" key="1">
    <source>
        <dbReference type="ARBA" id="ARBA00022574"/>
    </source>
</evidence>
<accession>A0A1Y1VCA7</accession>
<dbReference type="SMART" id="SM00320">
    <property type="entry name" value="WD40"/>
    <property type="match status" value="5"/>
</dbReference>
<dbReference type="Pfam" id="PF00400">
    <property type="entry name" value="WD40"/>
    <property type="match status" value="1"/>
</dbReference>
<dbReference type="AlphaFoldDB" id="A0A1Y1VCA7"/>
<feature type="repeat" description="WD" evidence="3">
    <location>
        <begin position="132"/>
        <end position="154"/>
    </location>
</feature>
<dbReference type="PROSITE" id="PS50082">
    <property type="entry name" value="WD_REPEATS_2"/>
    <property type="match status" value="1"/>
</dbReference>
<protein>
    <submittedName>
        <fullName evidence="4">WD40 repeat-like protein</fullName>
    </submittedName>
</protein>
<feature type="non-terminal residue" evidence="4">
    <location>
        <position position="1"/>
    </location>
</feature>
<dbReference type="STRING" id="1754191.A0A1Y1VCA7"/>
<dbReference type="Proteomes" id="UP000193719">
    <property type="component" value="Unassembled WGS sequence"/>
</dbReference>
<dbReference type="EMBL" id="MCFH01000016">
    <property type="protein sequence ID" value="ORX52102.1"/>
    <property type="molecule type" value="Genomic_DNA"/>
</dbReference>
<name>A0A1Y1VCA7_9FUNG</name>
<evidence type="ECO:0000313" key="5">
    <source>
        <dbReference type="Proteomes" id="UP000193719"/>
    </source>
</evidence>
<evidence type="ECO:0000313" key="4">
    <source>
        <dbReference type="EMBL" id="ORX52102.1"/>
    </source>
</evidence>